<evidence type="ECO:0000256" key="4">
    <source>
        <dbReference type="ARBA" id="ARBA00023136"/>
    </source>
</evidence>
<dbReference type="GO" id="GO:0005351">
    <property type="term" value="F:carbohydrate:proton symporter activity"/>
    <property type="evidence" value="ECO:0007669"/>
    <property type="project" value="TreeGrafter"/>
</dbReference>
<dbReference type="Gene3D" id="1.20.1250.20">
    <property type="entry name" value="MFS general substrate transporter like domains"/>
    <property type="match status" value="1"/>
</dbReference>
<comment type="subcellular location">
    <subcellularLocation>
        <location evidence="1">Membrane</location>
        <topology evidence="1">Multi-pass membrane protein</topology>
    </subcellularLocation>
</comment>
<evidence type="ECO:0000313" key="6">
    <source>
        <dbReference type="EMBL" id="ODM17897.1"/>
    </source>
</evidence>
<dbReference type="Proteomes" id="UP000094569">
    <property type="component" value="Unassembled WGS sequence"/>
</dbReference>
<evidence type="ECO:0000256" key="3">
    <source>
        <dbReference type="ARBA" id="ARBA00022989"/>
    </source>
</evidence>
<keyword evidence="3 5" id="KW-1133">Transmembrane helix</keyword>
<reference evidence="6 7" key="1">
    <citation type="journal article" date="2016" name="BMC Genomics">
        <title>Comparative genomic and transcriptomic analyses of the Fuzhuan brick tea-fermentation fungus Aspergillus cristatus.</title>
        <authorList>
            <person name="Ge Y."/>
            <person name="Wang Y."/>
            <person name="Liu Y."/>
            <person name="Tan Y."/>
            <person name="Ren X."/>
            <person name="Zhang X."/>
            <person name="Hyde K.D."/>
            <person name="Liu Y."/>
            <person name="Liu Z."/>
        </authorList>
    </citation>
    <scope>NUCLEOTIDE SEQUENCE [LARGE SCALE GENOMIC DNA]</scope>
    <source>
        <strain evidence="6 7">GZAAS20.1005</strain>
    </source>
</reference>
<dbReference type="InterPro" id="IPR036259">
    <property type="entry name" value="MFS_trans_sf"/>
</dbReference>
<evidence type="ECO:0000313" key="7">
    <source>
        <dbReference type="Proteomes" id="UP000094569"/>
    </source>
</evidence>
<dbReference type="OrthoDB" id="6612291at2759"/>
<dbReference type="SUPFAM" id="SSF103473">
    <property type="entry name" value="MFS general substrate transporter"/>
    <property type="match status" value="1"/>
</dbReference>
<dbReference type="InterPro" id="IPR005828">
    <property type="entry name" value="MFS_sugar_transport-like"/>
</dbReference>
<dbReference type="InterPro" id="IPR050360">
    <property type="entry name" value="MFS_Sugar_Transporters"/>
</dbReference>
<evidence type="ECO:0000256" key="2">
    <source>
        <dbReference type="ARBA" id="ARBA00022692"/>
    </source>
</evidence>
<evidence type="ECO:0000256" key="5">
    <source>
        <dbReference type="SAM" id="Phobius"/>
    </source>
</evidence>
<dbReference type="GO" id="GO:0016020">
    <property type="term" value="C:membrane"/>
    <property type="evidence" value="ECO:0007669"/>
    <property type="project" value="UniProtKB-SubCell"/>
</dbReference>
<protein>
    <recommendedName>
        <fullName evidence="8">Major facilitator superfamily (MFS) profile domain-containing protein</fullName>
    </recommendedName>
</protein>
<proteinExistence type="predicted"/>
<organism evidence="6 7">
    <name type="scientific">Aspergillus cristatus</name>
    <name type="common">Chinese Fuzhuan brick tea-fermentation fungus</name>
    <name type="synonym">Eurotium cristatum</name>
    <dbReference type="NCBI Taxonomy" id="573508"/>
    <lineage>
        <taxon>Eukaryota</taxon>
        <taxon>Fungi</taxon>
        <taxon>Dikarya</taxon>
        <taxon>Ascomycota</taxon>
        <taxon>Pezizomycotina</taxon>
        <taxon>Eurotiomycetes</taxon>
        <taxon>Eurotiomycetidae</taxon>
        <taxon>Eurotiales</taxon>
        <taxon>Aspergillaceae</taxon>
        <taxon>Aspergillus</taxon>
        <taxon>Aspergillus subgen. Aspergillus</taxon>
    </lineage>
</organism>
<dbReference type="Pfam" id="PF00083">
    <property type="entry name" value="Sugar_tr"/>
    <property type="match status" value="1"/>
</dbReference>
<evidence type="ECO:0000256" key="1">
    <source>
        <dbReference type="ARBA" id="ARBA00004141"/>
    </source>
</evidence>
<keyword evidence="7" id="KW-1185">Reference proteome</keyword>
<keyword evidence="4 5" id="KW-0472">Membrane</keyword>
<keyword evidence="2 5" id="KW-0812">Transmembrane</keyword>
<dbReference type="EMBL" id="JXNT01000007">
    <property type="protein sequence ID" value="ODM17897.1"/>
    <property type="molecule type" value="Genomic_DNA"/>
</dbReference>
<sequence length="160" mass="17424">MVVIGVFIASGIAAASWVNVGLSCFEGEEVAWRLSLALPVVFSVLLMGFSMCYPESPRWLVSKGLWDGARGAMRVLAGPDADEEVITMEIDDISRTLQQASGAERGFLDLFKPSPERLFQRLCLAIGINFAAQMTGANVISYYGKTIFNPSVSRTQRLPS</sequence>
<gene>
    <name evidence="6" type="ORF">SI65_06685</name>
</gene>
<name>A0A1E3BAC0_ASPCR</name>
<feature type="transmembrane region" description="Helical" evidence="5">
    <location>
        <begin position="30"/>
        <end position="53"/>
    </location>
</feature>
<dbReference type="AlphaFoldDB" id="A0A1E3BAC0"/>
<dbReference type="PANTHER" id="PTHR48022:SF45">
    <property type="entry name" value="MAJOR FACILITATOR SUPERFAMILY (MFS) PROFILE DOMAIN-CONTAINING PROTEIN-RELATED"/>
    <property type="match status" value="1"/>
</dbReference>
<dbReference type="VEuPathDB" id="FungiDB:SI65_06685"/>
<dbReference type="PANTHER" id="PTHR48022">
    <property type="entry name" value="PLASTIDIC GLUCOSE TRANSPORTER 4"/>
    <property type="match status" value="1"/>
</dbReference>
<evidence type="ECO:0008006" key="8">
    <source>
        <dbReference type="Google" id="ProtNLM"/>
    </source>
</evidence>
<comment type="caution">
    <text evidence="6">The sequence shown here is derived from an EMBL/GenBank/DDBJ whole genome shotgun (WGS) entry which is preliminary data.</text>
</comment>
<accession>A0A1E3BAC0</accession>